<dbReference type="AlphaFoldDB" id="A0A0J9TCS1"/>
<name>A0A0J9TCS1_PLAVI</name>
<reference evidence="1 2" key="1">
    <citation type="submission" date="2011-08" db="EMBL/GenBank/DDBJ databases">
        <title>The Genome Sequence of Plasmodium vivax Mauritania I.</title>
        <authorList>
            <consortium name="The Broad Institute Genome Sequencing Platform"/>
            <consortium name="The Broad Institute Genome Sequencing Center for Infectious Disease"/>
            <person name="Neafsey D."/>
            <person name="Carlton J."/>
            <person name="Barnwell J."/>
            <person name="Collins W."/>
            <person name="Escalante A."/>
            <person name="Mullikin J."/>
            <person name="Saul A."/>
            <person name="Guigo R."/>
            <person name="Camara F."/>
            <person name="Young S.K."/>
            <person name="Zeng Q."/>
            <person name="Gargeya S."/>
            <person name="Fitzgerald M."/>
            <person name="Haas B."/>
            <person name="Abouelleil A."/>
            <person name="Alvarado L."/>
            <person name="Arachchi H.M."/>
            <person name="Berlin A."/>
            <person name="Brown A."/>
            <person name="Chapman S.B."/>
            <person name="Chen Z."/>
            <person name="Dunbar C."/>
            <person name="Freedman E."/>
            <person name="Gearin G."/>
            <person name="Gellesch M."/>
            <person name="Goldberg J."/>
            <person name="Griggs A."/>
            <person name="Gujja S."/>
            <person name="Heiman D."/>
            <person name="Howarth C."/>
            <person name="Larson L."/>
            <person name="Lui A."/>
            <person name="MacDonald P.J.P."/>
            <person name="Montmayeur A."/>
            <person name="Murphy C."/>
            <person name="Neiman D."/>
            <person name="Pearson M."/>
            <person name="Priest M."/>
            <person name="Roberts A."/>
            <person name="Saif S."/>
            <person name="Shea T."/>
            <person name="Shenoy N."/>
            <person name="Sisk P."/>
            <person name="Stolte C."/>
            <person name="Sykes S."/>
            <person name="Wortman J."/>
            <person name="Nusbaum C."/>
            <person name="Birren B."/>
        </authorList>
    </citation>
    <scope>NUCLEOTIDE SEQUENCE [LARGE SCALE GENOMIC DNA]</scope>
    <source>
        <strain evidence="1 2">Mauritania I</strain>
    </source>
</reference>
<protein>
    <submittedName>
        <fullName evidence="1">Uncharacterized protein</fullName>
    </submittedName>
</protein>
<proteinExistence type="predicted"/>
<evidence type="ECO:0000313" key="2">
    <source>
        <dbReference type="Proteomes" id="UP000053776"/>
    </source>
</evidence>
<dbReference type="Proteomes" id="UP000053776">
    <property type="component" value="Unassembled WGS sequence"/>
</dbReference>
<dbReference type="EMBL" id="KQ235043">
    <property type="protein sequence ID" value="KMZ93290.1"/>
    <property type="molecule type" value="Genomic_DNA"/>
</dbReference>
<accession>A0A0J9TCS1</accession>
<sequence length="107" mass="12942">MEINQILKQCFLTPRSKRFRRYNRTKSFSSRSKLIEFVNYCNYITCSNYAKGSNCVKNNNNKYSNYNKYKKFTKSRRLMVFVKFFIFTKSTTNISFNCFTNFNKYIG</sequence>
<evidence type="ECO:0000313" key="1">
    <source>
        <dbReference type="EMBL" id="KMZ93290.1"/>
    </source>
</evidence>
<gene>
    <name evidence="1" type="ORF">PVMG_05578</name>
</gene>
<organism evidence="1 2">
    <name type="scientific">Plasmodium vivax Mauritania I</name>
    <dbReference type="NCBI Taxonomy" id="1035515"/>
    <lineage>
        <taxon>Eukaryota</taxon>
        <taxon>Sar</taxon>
        <taxon>Alveolata</taxon>
        <taxon>Apicomplexa</taxon>
        <taxon>Aconoidasida</taxon>
        <taxon>Haemosporida</taxon>
        <taxon>Plasmodiidae</taxon>
        <taxon>Plasmodium</taxon>
        <taxon>Plasmodium (Plasmodium)</taxon>
    </lineage>
</organism>